<dbReference type="GO" id="GO:0005737">
    <property type="term" value="C:cytoplasm"/>
    <property type="evidence" value="ECO:0007669"/>
    <property type="project" value="TreeGrafter"/>
</dbReference>
<feature type="domain" description="3'-5' exonuclease" evidence="3">
    <location>
        <begin position="62"/>
        <end position="212"/>
    </location>
</feature>
<reference evidence="4" key="1">
    <citation type="submission" date="2020-07" db="EMBL/GenBank/DDBJ databases">
        <title>Genome sequence and genetic diversity analysis of an under-domesticated orphan crop, white fonio (Digitaria exilis).</title>
        <authorList>
            <person name="Bennetzen J.L."/>
            <person name="Chen S."/>
            <person name="Ma X."/>
            <person name="Wang X."/>
            <person name="Yssel A.E.J."/>
            <person name="Chaluvadi S.R."/>
            <person name="Johnson M."/>
            <person name="Gangashetty P."/>
            <person name="Hamidou F."/>
            <person name="Sanogo M.D."/>
            <person name="Zwaenepoel A."/>
            <person name="Wallace J."/>
            <person name="Van De Peer Y."/>
            <person name="Van Deynze A."/>
        </authorList>
    </citation>
    <scope>NUCLEOTIDE SEQUENCE</scope>
    <source>
        <tissue evidence="4">Leaves</tissue>
    </source>
</reference>
<dbReference type="OrthoDB" id="1920326at2759"/>
<proteinExistence type="predicted"/>
<dbReference type="Pfam" id="PF01612">
    <property type="entry name" value="DNA_pol_A_exo1"/>
    <property type="match status" value="1"/>
</dbReference>
<gene>
    <name evidence="4" type="ORF">HU200_012051</name>
</gene>
<evidence type="ECO:0000259" key="3">
    <source>
        <dbReference type="Pfam" id="PF01612"/>
    </source>
</evidence>
<dbReference type="InterPro" id="IPR036397">
    <property type="entry name" value="RNaseH_sf"/>
</dbReference>
<dbReference type="SUPFAM" id="SSF53098">
    <property type="entry name" value="Ribonuclease H-like"/>
    <property type="match status" value="1"/>
</dbReference>
<dbReference type="GO" id="GO:0006139">
    <property type="term" value="P:nucleobase-containing compound metabolic process"/>
    <property type="evidence" value="ECO:0007669"/>
    <property type="project" value="InterPro"/>
</dbReference>
<dbReference type="FunFam" id="3.30.420.10:FF:000054">
    <property type="entry name" value="Werner Syndrome-like exonuclease"/>
    <property type="match status" value="1"/>
</dbReference>
<comment type="caution">
    <text evidence="4">The sequence shown here is derived from an EMBL/GenBank/DDBJ whole genome shotgun (WGS) entry which is preliminary data.</text>
</comment>
<dbReference type="GO" id="GO:0005634">
    <property type="term" value="C:nucleus"/>
    <property type="evidence" value="ECO:0007669"/>
    <property type="project" value="TreeGrafter"/>
</dbReference>
<dbReference type="PANTHER" id="PTHR13620">
    <property type="entry name" value="3-5 EXONUCLEASE"/>
    <property type="match status" value="1"/>
</dbReference>
<evidence type="ECO:0000256" key="1">
    <source>
        <dbReference type="ARBA" id="ARBA00022722"/>
    </source>
</evidence>
<dbReference type="Gene3D" id="3.30.420.10">
    <property type="entry name" value="Ribonuclease H-like superfamily/Ribonuclease H"/>
    <property type="match status" value="1"/>
</dbReference>
<keyword evidence="1" id="KW-0540">Nuclease</keyword>
<dbReference type="PANTHER" id="PTHR13620:SF105">
    <property type="entry name" value="OS01G0737700 PROTEIN"/>
    <property type="match status" value="1"/>
</dbReference>
<evidence type="ECO:0000256" key="2">
    <source>
        <dbReference type="ARBA" id="ARBA00022801"/>
    </source>
</evidence>
<accession>A0A835FG16</accession>
<dbReference type="GO" id="GO:0008408">
    <property type="term" value="F:3'-5' exonuclease activity"/>
    <property type="evidence" value="ECO:0007669"/>
    <property type="project" value="InterPro"/>
</dbReference>
<dbReference type="InterPro" id="IPR012337">
    <property type="entry name" value="RNaseH-like_sf"/>
</dbReference>
<organism evidence="4 5">
    <name type="scientific">Digitaria exilis</name>
    <dbReference type="NCBI Taxonomy" id="1010633"/>
    <lineage>
        <taxon>Eukaryota</taxon>
        <taxon>Viridiplantae</taxon>
        <taxon>Streptophyta</taxon>
        <taxon>Embryophyta</taxon>
        <taxon>Tracheophyta</taxon>
        <taxon>Spermatophyta</taxon>
        <taxon>Magnoliopsida</taxon>
        <taxon>Liliopsida</taxon>
        <taxon>Poales</taxon>
        <taxon>Poaceae</taxon>
        <taxon>PACMAD clade</taxon>
        <taxon>Panicoideae</taxon>
        <taxon>Panicodae</taxon>
        <taxon>Paniceae</taxon>
        <taxon>Anthephorinae</taxon>
        <taxon>Digitaria</taxon>
    </lineage>
</organism>
<protein>
    <recommendedName>
        <fullName evidence="3">3'-5' exonuclease domain-containing protein</fullName>
    </recommendedName>
</protein>
<dbReference type="AlphaFoldDB" id="A0A835FG16"/>
<dbReference type="EMBL" id="JACEFO010000967">
    <property type="protein sequence ID" value="KAF8751380.1"/>
    <property type="molecule type" value="Genomic_DNA"/>
</dbReference>
<dbReference type="Proteomes" id="UP000636709">
    <property type="component" value="Unassembled WGS sequence"/>
</dbReference>
<dbReference type="InterPro" id="IPR002562">
    <property type="entry name" value="3'-5'_exonuclease_dom"/>
</dbReference>
<evidence type="ECO:0000313" key="5">
    <source>
        <dbReference type="Proteomes" id="UP000636709"/>
    </source>
</evidence>
<dbReference type="InterPro" id="IPR051132">
    <property type="entry name" value="3-5_Exonuclease_domain"/>
</dbReference>
<keyword evidence="5" id="KW-1185">Reference proteome</keyword>
<evidence type="ECO:0000313" key="4">
    <source>
        <dbReference type="EMBL" id="KAF8751380.1"/>
    </source>
</evidence>
<dbReference type="GO" id="GO:0003676">
    <property type="term" value="F:nucleic acid binding"/>
    <property type="evidence" value="ECO:0007669"/>
    <property type="project" value="InterPro"/>
</dbReference>
<dbReference type="CDD" id="cd06141">
    <property type="entry name" value="WRN_exo"/>
    <property type="match status" value="1"/>
</dbReference>
<sequence length="220" mass="24045">MAIEIGSSAKVPIEIGSSYDGAYLVTFDENKIHTTFTASGDTVGAWVDEIYRVHRRRLSRLVIGLDVEWRASRSSAAAAASPPPALLQLCVGRRCLVLQILRADYLPDALFDFLADARFTFVGAGIQAGAARLWAEYGFSVARAVDLGRLAAVKLGNPALRGAGLQARVWEVMGLQVDKPDQVRMSAWDARRLTKGQLKYACADAFASFEVGRRLYDGEY</sequence>
<dbReference type="Gramene" id="Dexi5A01G0026260.1">
    <property type="protein sequence ID" value="Dexi5A01G0026260.1:cds"/>
    <property type="gene ID" value="Dexi5A01G0026260"/>
</dbReference>
<name>A0A835FG16_9POAL</name>
<keyword evidence="2" id="KW-0378">Hydrolase</keyword>